<evidence type="ECO:0000256" key="1">
    <source>
        <dbReference type="ARBA" id="ARBA00001968"/>
    </source>
</evidence>
<dbReference type="Proteomes" id="UP000076858">
    <property type="component" value="Unassembled WGS sequence"/>
</dbReference>
<evidence type="ECO:0000256" key="7">
    <source>
        <dbReference type="ARBA" id="ARBA00023242"/>
    </source>
</evidence>
<name>A0A164NSF9_9CRUS</name>
<dbReference type="AlphaFoldDB" id="A0A164NSF9"/>
<comment type="cofactor">
    <cofactor evidence="1">
        <name>a divalent metal cation</name>
        <dbReference type="ChEBI" id="CHEBI:60240"/>
    </cofactor>
</comment>
<evidence type="ECO:0000259" key="8">
    <source>
        <dbReference type="Pfam" id="PF13359"/>
    </source>
</evidence>
<comment type="caution">
    <text evidence="9">The sequence shown here is derived from an EMBL/GenBank/DDBJ whole genome shotgun (WGS) entry which is preliminary data.</text>
</comment>
<dbReference type="Pfam" id="PF13359">
    <property type="entry name" value="DDE_Tnp_4"/>
    <property type="match status" value="1"/>
</dbReference>
<dbReference type="InterPro" id="IPR027806">
    <property type="entry name" value="HARBI1_dom"/>
</dbReference>
<dbReference type="GO" id="GO:0046872">
    <property type="term" value="F:metal ion binding"/>
    <property type="evidence" value="ECO:0007669"/>
    <property type="project" value="UniProtKB-KW"/>
</dbReference>
<dbReference type="STRING" id="35525.A0A164NSF9"/>
<dbReference type="EMBL" id="LRGB01002829">
    <property type="protein sequence ID" value="KZS06197.1"/>
    <property type="molecule type" value="Genomic_DNA"/>
</dbReference>
<evidence type="ECO:0000256" key="5">
    <source>
        <dbReference type="ARBA" id="ARBA00022723"/>
    </source>
</evidence>
<gene>
    <name evidence="9" type="ORF">APZ42_030394</name>
</gene>
<keyword evidence="7" id="KW-0539">Nucleus</keyword>
<proteinExistence type="inferred from homology"/>
<dbReference type="OrthoDB" id="6359223at2759"/>
<dbReference type="PANTHER" id="PTHR22930">
    <property type="match status" value="1"/>
</dbReference>
<reference evidence="9 10" key="1">
    <citation type="submission" date="2016-03" db="EMBL/GenBank/DDBJ databases">
        <title>EvidentialGene: Evidence-directed Construction of Genes on Genomes.</title>
        <authorList>
            <person name="Gilbert D.G."/>
            <person name="Choi J.-H."/>
            <person name="Mockaitis K."/>
            <person name="Colbourne J."/>
            <person name="Pfrender M."/>
        </authorList>
    </citation>
    <scope>NUCLEOTIDE SEQUENCE [LARGE SCALE GENOMIC DNA]</scope>
    <source>
        <strain evidence="9 10">Xinb3</strain>
        <tissue evidence="9">Complete organism</tissue>
    </source>
</reference>
<feature type="domain" description="DDE Tnp4" evidence="8">
    <location>
        <begin position="256"/>
        <end position="346"/>
    </location>
</feature>
<dbReference type="GO" id="GO:0004518">
    <property type="term" value="F:nuclease activity"/>
    <property type="evidence" value="ECO:0007669"/>
    <property type="project" value="UniProtKB-KW"/>
</dbReference>
<protein>
    <submittedName>
        <fullName evidence="9">F14D2.9-like protein</fullName>
    </submittedName>
</protein>
<evidence type="ECO:0000256" key="4">
    <source>
        <dbReference type="ARBA" id="ARBA00022722"/>
    </source>
</evidence>
<evidence type="ECO:0000256" key="2">
    <source>
        <dbReference type="ARBA" id="ARBA00004123"/>
    </source>
</evidence>
<comment type="subcellular location">
    <subcellularLocation>
        <location evidence="2">Nucleus</location>
    </subcellularLocation>
</comment>
<evidence type="ECO:0000256" key="3">
    <source>
        <dbReference type="ARBA" id="ARBA00006958"/>
    </source>
</evidence>
<keyword evidence="4" id="KW-0540">Nuclease</keyword>
<evidence type="ECO:0000313" key="9">
    <source>
        <dbReference type="EMBL" id="KZS06197.1"/>
    </source>
</evidence>
<organism evidence="9 10">
    <name type="scientific">Daphnia magna</name>
    <dbReference type="NCBI Taxonomy" id="35525"/>
    <lineage>
        <taxon>Eukaryota</taxon>
        <taxon>Metazoa</taxon>
        <taxon>Ecdysozoa</taxon>
        <taxon>Arthropoda</taxon>
        <taxon>Crustacea</taxon>
        <taxon>Branchiopoda</taxon>
        <taxon>Diplostraca</taxon>
        <taxon>Cladocera</taxon>
        <taxon>Anomopoda</taxon>
        <taxon>Daphniidae</taxon>
        <taxon>Daphnia</taxon>
    </lineage>
</organism>
<dbReference type="GO" id="GO:0005634">
    <property type="term" value="C:nucleus"/>
    <property type="evidence" value="ECO:0007669"/>
    <property type="project" value="UniProtKB-SubCell"/>
</dbReference>
<sequence length="354" mass="40627">MTLNDPTSQLNKDEFHRLSLRKTSLAIRVQLGTLIQRKSQSVQQSIPHLRHLFSMALILILYWICLSFMDGGPDVNLRYQKVIDVVAHNFLKVTNAPGAVFRTWLETQSSLGLCKVKVRFIIFTINDFNLIDEFEEDLWLLESDDNTSHSEDENDRQIRLGNLRTFYSQRRKIFDLFDDEKTRKPFGLISHPSCTSQVIHLMDWFLLRITKAKRRIIPFDQVLIALQFYGTRKFQTVLKREFAEIARIPGIIGCIVGTHIRIQRPHQHEYAFVNKKGYHSINVQSVCDANGRFLSVNATKPGSVHDSIMFKTSALGLQCVQGEFGEGFLLGDSGYGCTPYLITPFNIPSNDEEV</sequence>
<dbReference type="GO" id="GO:0016787">
    <property type="term" value="F:hydrolase activity"/>
    <property type="evidence" value="ECO:0007669"/>
    <property type="project" value="UniProtKB-KW"/>
</dbReference>
<keyword evidence="10" id="KW-1185">Reference proteome</keyword>
<keyword evidence="6" id="KW-0378">Hydrolase</keyword>
<accession>A0A164NSF9</accession>
<comment type="similarity">
    <text evidence="3">Belongs to the HARBI1 family.</text>
</comment>
<evidence type="ECO:0000256" key="6">
    <source>
        <dbReference type="ARBA" id="ARBA00022801"/>
    </source>
</evidence>
<evidence type="ECO:0000313" key="10">
    <source>
        <dbReference type="Proteomes" id="UP000076858"/>
    </source>
</evidence>
<keyword evidence="5" id="KW-0479">Metal-binding</keyword>
<dbReference type="InterPro" id="IPR045249">
    <property type="entry name" value="HARBI1-like"/>
</dbReference>